<evidence type="ECO:0000256" key="6">
    <source>
        <dbReference type="SAM" id="SignalP"/>
    </source>
</evidence>
<sequence>MFKKTLAAVAVAAVSVMSSLNSAAAEEEKILNIYNWSDYIDPEIIPMFEKETGIKVVYDVFDSNEVLDAKILSGKTGYDIVAPGLDFMARQQKAGVYLELDKSKLPNLANIDPVQLSFIAKLDPDNAHGIPYFVGTAGIAYNKKMIEERLGKDFDMKTWDVIFKPEILSKLKDCGVAVLNAPTEVIPTALNYLGLNPNSTNLADYKKAEELLIKMRPNVTYFHSSQNINDLANGDICITLGWSGDVLQAADRAVEAQNGVEIEYLVPREGALMFYDMFAIPKDAEHVENAYKFMNFIMRPDIAAKNSSYVSYDNANKAGAPMVIDKVRNNPNIFIPEEQLKKMWVPEVHPRNINKEMTKIWNRVKAS</sequence>
<comment type="subcellular location">
    <subcellularLocation>
        <location evidence="1 5">Periplasm</location>
    </subcellularLocation>
</comment>
<evidence type="ECO:0000313" key="8">
    <source>
        <dbReference type="Proteomes" id="UP000243745"/>
    </source>
</evidence>
<dbReference type="InterPro" id="IPR006059">
    <property type="entry name" value="SBP"/>
</dbReference>
<reference evidence="7 8" key="1">
    <citation type="submission" date="2016-10" db="EMBL/GenBank/DDBJ databases">
        <authorList>
            <person name="Varghese N."/>
            <person name="Submissions S."/>
        </authorList>
    </citation>
    <scope>NUCLEOTIDE SEQUENCE [LARGE SCALE GENOMIC DNA]</scope>
    <source>
        <strain evidence="7 8">DSM 1361</strain>
    </source>
</reference>
<gene>
    <name evidence="7" type="ORF">SAMN02910344_01597</name>
</gene>
<feature type="chain" id="PRO_5024968432" description="Putrescine-binding periplasmic protein" evidence="6">
    <location>
        <begin position="25"/>
        <end position="367"/>
    </location>
</feature>
<dbReference type="GO" id="GO:0042597">
    <property type="term" value="C:periplasmic space"/>
    <property type="evidence" value="ECO:0007669"/>
    <property type="project" value="UniProtKB-SubCell"/>
</dbReference>
<dbReference type="Proteomes" id="UP000243745">
    <property type="component" value="Unassembled WGS sequence"/>
</dbReference>
<keyword evidence="3 6" id="KW-0732">Signal</keyword>
<dbReference type="SUPFAM" id="SSF53850">
    <property type="entry name" value="Periplasmic binding protein-like II"/>
    <property type="match status" value="1"/>
</dbReference>
<evidence type="ECO:0000256" key="2">
    <source>
        <dbReference type="ARBA" id="ARBA00022448"/>
    </source>
</evidence>
<comment type="function">
    <text evidence="5">Required for the activity of the bacterial periplasmic transport system of putrescine.</text>
</comment>
<organism evidence="7 8">
    <name type="scientific">Ruminobacter amylophilus</name>
    <dbReference type="NCBI Taxonomy" id="867"/>
    <lineage>
        <taxon>Bacteria</taxon>
        <taxon>Pseudomonadati</taxon>
        <taxon>Pseudomonadota</taxon>
        <taxon>Gammaproteobacteria</taxon>
        <taxon>Aeromonadales</taxon>
        <taxon>Succinivibrionaceae</taxon>
        <taxon>Ruminobacter</taxon>
    </lineage>
</organism>
<name>A0A662ZLH5_9GAMM</name>
<dbReference type="Pfam" id="PF13416">
    <property type="entry name" value="SBP_bac_8"/>
    <property type="match status" value="1"/>
</dbReference>
<evidence type="ECO:0000313" key="7">
    <source>
        <dbReference type="EMBL" id="SFP51651.1"/>
    </source>
</evidence>
<proteinExistence type="inferred from homology"/>
<dbReference type="AlphaFoldDB" id="A0A662ZLH5"/>
<keyword evidence="8" id="KW-1185">Reference proteome</keyword>
<dbReference type="GO" id="GO:0015846">
    <property type="term" value="P:polyamine transport"/>
    <property type="evidence" value="ECO:0007669"/>
    <property type="project" value="InterPro"/>
</dbReference>
<dbReference type="PIRSF" id="PIRSF019574">
    <property type="entry name" value="Periplasmic_polyamine_BP"/>
    <property type="match status" value="1"/>
</dbReference>
<dbReference type="InterPro" id="IPR001188">
    <property type="entry name" value="Sperm_putr-bd"/>
</dbReference>
<dbReference type="PANTHER" id="PTHR30222:SF12">
    <property type="entry name" value="NORSPERMIDINE SENSOR"/>
    <property type="match status" value="1"/>
</dbReference>
<accession>A0A662ZLH5</accession>
<dbReference type="OrthoDB" id="9769319at2"/>
<keyword evidence="4 5" id="KW-0574">Periplasm</keyword>
<dbReference type="Gene3D" id="3.40.190.10">
    <property type="entry name" value="Periplasmic binding protein-like II"/>
    <property type="match status" value="2"/>
</dbReference>
<evidence type="ECO:0000256" key="1">
    <source>
        <dbReference type="ARBA" id="ARBA00004418"/>
    </source>
</evidence>
<evidence type="ECO:0000256" key="5">
    <source>
        <dbReference type="PIRNR" id="PIRNR019574"/>
    </source>
</evidence>
<evidence type="ECO:0000256" key="3">
    <source>
        <dbReference type="ARBA" id="ARBA00022729"/>
    </source>
</evidence>
<feature type="signal peptide" evidence="6">
    <location>
        <begin position="1"/>
        <end position="24"/>
    </location>
</feature>
<dbReference type="PANTHER" id="PTHR30222">
    <property type="entry name" value="SPERMIDINE/PUTRESCINE-BINDING PERIPLASMIC PROTEIN"/>
    <property type="match status" value="1"/>
</dbReference>
<evidence type="ECO:0000256" key="4">
    <source>
        <dbReference type="ARBA" id="ARBA00022764"/>
    </source>
</evidence>
<comment type="similarity">
    <text evidence="5">Belongs to the bacterial solute-binding protein PotD/PotF family.</text>
</comment>
<dbReference type="EMBL" id="FOXF01000031">
    <property type="protein sequence ID" value="SFP51651.1"/>
    <property type="molecule type" value="Genomic_DNA"/>
</dbReference>
<dbReference type="RefSeq" id="WP_084155377.1">
    <property type="nucleotide sequence ID" value="NZ_FOXF01000031.1"/>
</dbReference>
<dbReference type="GO" id="GO:0019808">
    <property type="term" value="F:polyamine binding"/>
    <property type="evidence" value="ECO:0007669"/>
    <property type="project" value="InterPro"/>
</dbReference>
<protein>
    <recommendedName>
        <fullName evidence="5">Putrescine-binding periplasmic protein</fullName>
    </recommendedName>
</protein>
<dbReference type="CDD" id="cd13659">
    <property type="entry name" value="PBP2_PotF"/>
    <property type="match status" value="1"/>
</dbReference>
<keyword evidence="2 5" id="KW-0813">Transport</keyword>
<dbReference type="PRINTS" id="PR00909">
    <property type="entry name" value="SPERMDNBNDNG"/>
</dbReference>